<evidence type="ECO:0000313" key="1">
    <source>
        <dbReference type="EMBL" id="GAA2090034.1"/>
    </source>
</evidence>
<gene>
    <name evidence="1" type="ORF">GCM10009823_06190</name>
</gene>
<name>A0ABN2WFJ5_9MICO</name>
<dbReference type="Proteomes" id="UP001500984">
    <property type="component" value="Unassembled WGS sequence"/>
</dbReference>
<evidence type="ECO:0000313" key="2">
    <source>
        <dbReference type="Proteomes" id="UP001500984"/>
    </source>
</evidence>
<dbReference type="EMBL" id="BAAAPZ010000002">
    <property type="protein sequence ID" value="GAA2090034.1"/>
    <property type="molecule type" value="Genomic_DNA"/>
</dbReference>
<dbReference type="RefSeq" id="WP_344335020.1">
    <property type="nucleotide sequence ID" value="NZ_BAAAPZ010000002.1"/>
</dbReference>
<evidence type="ECO:0008006" key="3">
    <source>
        <dbReference type="Google" id="ProtNLM"/>
    </source>
</evidence>
<keyword evidence="2" id="KW-1185">Reference proteome</keyword>
<sequence>MSAPADYLLPLRWQAGEQHGEALADLVGYLSGLPGDVRVTVVDGSPPGLRALHAAALPAHVRHLPAAQVPAANGKVIGVLTALPRLTRRALVIADDDVRYTEEGLGEVLRRLDRADMIVPQNVFTTADGSPLPWHARWDTARSLLNRAFGTDYPGTLAVRRELLDGGYDPHVLFENLELIRTVRARGGRVECGRDVYVPRRPPTVRRFWEQRVRQAYDSRAQPVRRAAELLLVPLVLLALRRPPLLLCCALGAIALAECGRRRDGGASAFPAGSALWAPVWLLERGVCAWIALAAGMRGGIGYRGSRLHIAAHSEGWLRRRERGYCDEDAWKPAHEEEQA</sequence>
<proteinExistence type="predicted"/>
<accession>A0ABN2WFJ5</accession>
<comment type="caution">
    <text evidence="1">The sequence shown here is derived from an EMBL/GenBank/DDBJ whole genome shotgun (WGS) entry which is preliminary data.</text>
</comment>
<dbReference type="InterPro" id="IPR029044">
    <property type="entry name" value="Nucleotide-diphossugar_trans"/>
</dbReference>
<dbReference type="SUPFAM" id="SSF53448">
    <property type="entry name" value="Nucleotide-diphospho-sugar transferases"/>
    <property type="match status" value="1"/>
</dbReference>
<reference evidence="1 2" key="1">
    <citation type="journal article" date="2019" name="Int. J. Syst. Evol. Microbiol.">
        <title>The Global Catalogue of Microorganisms (GCM) 10K type strain sequencing project: providing services to taxonomists for standard genome sequencing and annotation.</title>
        <authorList>
            <consortium name="The Broad Institute Genomics Platform"/>
            <consortium name="The Broad Institute Genome Sequencing Center for Infectious Disease"/>
            <person name="Wu L."/>
            <person name="Ma J."/>
        </authorList>
    </citation>
    <scope>NUCLEOTIDE SEQUENCE [LARGE SCALE GENOMIC DNA]</scope>
    <source>
        <strain evidence="1 2">JCM 15900</strain>
    </source>
</reference>
<organism evidence="1 2">
    <name type="scientific">Brevibacterium salitolerans</name>
    <dbReference type="NCBI Taxonomy" id="1403566"/>
    <lineage>
        <taxon>Bacteria</taxon>
        <taxon>Bacillati</taxon>
        <taxon>Actinomycetota</taxon>
        <taxon>Actinomycetes</taxon>
        <taxon>Micrococcales</taxon>
        <taxon>Brevibacteriaceae</taxon>
        <taxon>Brevibacterium</taxon>
    </lineage>
</organism>
<protein>
    <recommendedName>
        <fullName evidence="3">Glycosyltransferase like family 2</fullName>
    </recommendedName>
</protein>